<dbReference type="AlphaFoldDB" id="A0A2T6ZT75"/>
<dbReference type="SUPFAM" id="SSF48264">
    <property type="entry name" value="Cytochrome P450"/>
    <property type="match status" value="1"/>
</dbReference>
<feature type="binding site" description="axial binding residue" evidence="7">
    <location>
        <position position="499"/>
    </location>
    <ligand>
        <name>heme</name>
        <dbReference type="ChEBI" id="CHEBI:30413"/>
    </ligand>
    <ligandPart>
        <name>Fe</name>
        <dbReference type="ChEBI" id="CHEBI:18248"/>
    </ligandPart>
</feature>
<evidence type="ECO:0000256" key="4">
    <source>
        <dbReference type="ARBA" id="ARBA00023002"/>
    </source>
</evidence>
<dbReference type="Gene3D" id="1.10.630.10">
    <property type="entry name" value="Cytochrome P450"/>
    <property type="match status" value="1"/>
</dbReference>
<dbReference type="InterPro" id="IPR001128">
    <property type="entry name" value="Cyt_P450"/>
</dbReference>
<evidence type="ECO:0000313" key="9">
    <source>
        <dbReference type="EMBL" id="PUU78673.1"/>
    </source>
</evidence>
<proteinExistence type="inferred from homology"/>
<keyword evidence="3 7" id="KW-0479">Metal-binding</keyword>
<dbReference type="OrthoDB" id="1470350at2759"/>
<name>A0A2T6ZT75_TUBBO</name>
<evidence type="ECO:0000313" key="10">
    <source>
        <dbReference type="Proteomes" id="UP000244722"/>
    </source>
</evidence>
<comment type="cofactor">
    <cofactor evidence="7">
        <name>heme</name>
        <dbReference type="ChEBI" id="CHEBI:30413"/>
    </cofactor>
</comment>
<dbReference type="InterPro" id="IPR002401">
    <property type="entry name" value="Cyt_P450_E_grp-I"/>
</dbReference>
<dbReference type="InterPro" id="IPR050196">
    <property type="entry name" value="Cytochrome_P450_Monoox"/>
</dbReference>
<protein>
    <submittedName>
        <fullName evidence="9">Cytochrome P450</fullName>
    </submittedName>
</protein>
<dbReference type="PROSITE" id="PS00086">
    <property type="entry name" value="CYTOCHROME_P450"/>
    <property type="match status" value="1"/>
</dbReference>
<comment type="similarity">
    <text evidence="1 8">Belongs to the cytochrome P450 family.</text>
</comment>
<dbReference type="GO" id="GO:0020037">
    <property type="term" value="F:heme binding"/>
    <property type="evidence" value="ECO:0007669"/>
    <property type="project" value="InterPro"/>
</dbReference>
<keyword evidence="5 7" id="KW-0408">Iron</keyword>
<keyword evidence="6 8" id="KW-0503">Monooxygenase</keyword>
<dbReference type="InterPro" id="IPR036396">
    <property type="entry name" value="Cyt_P450_sf"/>
</dbReference>
<accession>A0A2T6ZT75</accession>
<dbReference type="PANTHER" id="PTHR24291:SF50">
    <property type="entry name" value="BIFUNCTIONAL ALBAFLAVENONE MONOOXYGENASE_TERPENE SYNTHASE"/>
    <property type="match status" value="1"/>
</dbReference>
<dbReference type="PRINTS" id="PR00385">
    <property type="entry name" value="P450"/>
</dbReference>
<evidence type="ECO:0000256" key="8">
    <source>
        <dbReference type="RuleBase" id="RU000461"/>
    </source>
</evidence>
<evidence type="ECO:0000256" key="2">
    <source>
        <dbReference type="ARBA" id="ARBA00022617"/>
    </source>
</evidence>
<dbReference type="STRING" id="42251.A0A2T6ZT75"/>
<dbReference type="Pfam" id="PF00067">
    <property type="entry name" value="p450"/>
    <property type="match status" value="1"/>
</dbReference>
<dbReference type="GO" id="GO:0016705">
    <property type="term" value="F:oxidoreductase activity, acting on paired donors, with incorporation or reduction of molecular oxygen"/>
    <property type="evidence" value="ECO:0007669"/>
    <property type="project" value="InterPro"/>
</dbReference>
<evidence type="ECO:0000256" key="1">
    <source>
        <dbReference type="ARBA" id="ARBA00010617"/>
    </source>
</evidence>
<comment type="caution">
    <text evidence="9">The sequence shown here is derived from an EMBL/GenBank/DDBJ whole genome shotgun (WGS) entry which is preliminary data.</text>
</comment>
<keyword evidence="10" id="KW-1185">Reference proteome</keyword>
<evidence type="ECO:0000256" key="5">
    <source>
        <dbReference type="ARBA" id="ARBA00023004"/>
    </source>
</evidence>
<dbReference type="GO" id="GO:0004497">
    <property type="term" value="F:monooxygenase activity"/>
    <property type="evidence" value="ECO:0007669"/>
    <property type="project" value="UniProtKB-KW"/>
</dbReference>
<evidence type="ECO:0000256" key="3">
    <source>
        <dbReference type="ARBA" id="ARBA00022723"/>
    </source>
</evidence>
<evidence type="ECO:0000256" key="6">
    <source>
        <dbReference type="ARBA" id="ARBA00023033"/>
    </source>
</evidence>
<dbReference type="Proteomes" id="UP000244722">
    <property type="component" value="Unassembled WGS sequence"/>
</dbReference>
<evidence type="ECO:0000256" key="7">
    <source>
        <dbReference type="PIRSR" id="PIRSR602401-1"/>
    </source>
</evidence>
<gene>
    <name evidence="9" type="ORF">B9Z19DRAFT_1141696</name>
</gene>
<sequence length="573" mass="65187">MLALLFLTSALLFMGYTCYSLHTLLSKIRPLGIPYFIVPFYPSLLSRVFLLPFVRFLIKAFGLTHHWFFLMTFDWQVRQRYEIYRLIGSDIFFTVTPWKAILHVADPDMAVEVLAGKGKDGELYPKSKIISSIALFGENLVTVEGAVWRGHRKVTGPVIGKSLSVVWEESLAQTEKMIQYYDKSEAINTSYRDFRRATLGVIAHAGFSKVMEWVPLTTAIANEETGERSYQKYLNILFENYKWTLIAPSWLLEMLPFKAAQDAGRAVNHFRSFTNEWFEEKKAKIELDNKTALKPSSREDLMESMVRSSGLDKGSTLETPLLSKSEIIGNSYIFVLAGHESTAHTIAHAIYFLAMYPEYQVKLQNEIDSILGDREHNQTSYDTHYDAFSSGWIAATMLETLRLIPATSVIFREIGPTPRTFPLSGGQRPVTLPPGVEFWVQPIGLARNPKYWTQPGKTEAESAISEFRPERWLPKPGGNTMFKPYNGSYIPFSIGARGCIGKKFAQVEFTAIMVGLFREMSVEFDSCGGRKTFDEARQECLAEMEKFVMKLTLRSSGEMPGIKWVKRKRQVVT</sequence>
<dbReference type="PANTHER" id="PTHR24291">
    <property type="entry name" value="CYTOCHROME P450 FAMILY 4"/>
    <property type="match status" value="1"/>
</dbReference>
<dbReference type="InterPro" id="IPR017972">
    <property type="entry name" value="Cyt_P450_CS"/>
</dbReference>
<dbReference type="GO" id="GO:0005506">
    <property type="term" value="F:iron ion binding"/>
    <property type="evidence" value="ECO:0007669"/>
    <property type="project" value="InterPro"/>
</dbReference>
<keyword evidence="4 8" id="KW-0560">Oxidoreductase</keyword>
<dbReference type="PRINTS" id="PR00463">
    <property type="entry name" value="EP450I"/>
</dbReference>
<organism evidence="9 10">
    <name type="scientific">Tuber borchii</name>
    <name type="common">White truffle</name>
    <dbReference type="NCBI Taxonomy" id="42251"/>
    <lineage>
        <taxon>Eukaryota</taxon>
        <taxon>Fungi</taxon>
        <taxon>Dikarya</taxon>
        <taxon>Ascomycota</taxon>
        <taxon>Pezizomycotina</taxon>
        <taxon>Pezizomycetes</taxon>
        <taxon>Pezizales</taxon>
        <taxon>Tuberaceae</taxon>
        <taxon>Tuber</taxon>
    </lineage>
</organism>
<dbReference type="EMBL" id="NESQ01000110">
    <property type="protein sequence ID" value="PUU78673.1"/>
    <property type="molecule type" value="Genomic_DNA"/>
</dbReference>
<reference evidence="9 10" key="1">
    <citation type="submission" date="2017-04" db="EMBL/GenBank/DDBJ databases">
        <title>Draft genome sequence of Tuber borchii Vittad., a whitish edible truffle.</title>
        <authorList>
            <consortium name="DOE Joint Genome Institute"/>
            <person name="Murat C."/>
            <person name="Kuo A."/>
            <person name="Barry K.W."/>
            <person name="Clum A."/>
            <person name="Dockter R.B."/>
            <person name="Fauchery L."/>
            <person name="Iotti M."/>
            <person name="Kohler A."/>
            <person name="Labutti K."/>
            <person name="Lindquist E.A."/>
            <person name="Lipzen A."/>
            <person name="Ohm R.A."/>
            <person name="Wang M."/>
            <person name="Grigoriev I.V."/>
            <person name="Zambonelli A."/>
            <person name="Martin F.M."/>
        </authorList>
    </citation>
    <scope>NUCLEOTIDE SEQUENCE [LARGE SCALE GENOMIC DNA]</scope>
    <source>
        <strain evidence="9 10">Tbo3840</strain>
    </source>
</reference>
<keyword evidence="2 7" id="KW-0349">Heme</keyword>